<gene>
    <name evidence="1" type="ORF">SSLN_LOCUS3391</name>
</gene>
<evidence type="ECO:0000313" key="1">
    <source>
        <dbReference type="EMBL" id="VDL89776.1"/>
    </source>
</evidence>
<reference evidence="1 2" key="2">
    <citation type="submission" date="2018-11" db="EMBL/GenBank/DDBJ databases">
        <authorList>
            <consortium name="Pathogen Informatics"/>
        </authorList>
    </citation>
    <scope>NUCLEOTIDE SEQUENCE [LARGE SCALE GENOMIC DNA]</scope>
    <source>
        <strain evidence="1 2">NST_G2</strain>
    </source>
</reference>
<sequence length="138" mass="15420">MNFREYENIKDVVALLTDEGHSTVIVGKDMYWTKLDKLSVDRDSFEPLAASDFGERVKAMHKSIGKFWSTGTLTSRKALATEAADIAVARFYGLSKYTNLECPFAPLPLYMAAQPLVYQSGCTKNCLPRQVLKAIGEF</sequence>
<dbReference type="Proteomes" id="UP000275846">
    <property type="component" value="Unassembled WGS sequence"/>
</dbReference>
<dbReference type="AlphaFoldDB" id="A0A183SGP3"/>
<evidence type="ECO:0000313" key="3">
    <source>
        <dbReference type="WBParaSite" id="SSLN_0000349401-mRNA-1"/>
    </source>
</evidence>
<dbReference type="EMBL" id="UYSU01032528">
    <property type="protein sequence ID" value="VDL89776.1"/>
    <property type="molecule type" value="Genomic_DNA"/>
</dbReference>
<name>A0A183SGP3_SCHSO</name>
<reference evidence="3" key="1">
    <citation type="submission" date="2016-06" db="UniProtKB">
        <authorList>
            <consortium name="WormBaseParasite"/>
        </authorList>
    </citation>
    <scope>IDENTIFICATION</scope>
</reference>
<evidence type="ECO:0000313" key="2">
    <source>
        <dbReference type="Proteomes" id="UP000275846"/>
    </source>
</evidence>
<organism evidence="3">
    <name type="scientific">Schistocephalus solidus</name>
    <name type="common">Tapeworm</name>
    <dbReference type="NCBI Taxonomy" id="70667"/>
    <lineage>
        <taxon>Eukaryota</taxon>
        <taxon>Metazoa</taxon>
        <taxon>Spiralia</taxon>
        <taxon>Lophotrochozoa</taxon>
        <taxon>Platyhelminthes</taxon>
        <taxon>Cestoda</taxon>
        <taxon>Eucestoda</taxon>
        <taxon>Diphyllobothriidea</taxon>
        <taxon>Diphyllobothriidae</taxon>
        <taxon>Schistocephalus</taxon>
    </lineage>
</organism>
<keyword evidence="2" id="KW-1185">Reference proteome</keyword>
<protein>
    <submittedName>
        <fullName evidence="3">Creatinase_N domain-containing protein</fullName>
    </submittedName>
</protein>
<dbReference type="WBParaSite" id="SSLN_0000349401-mRNA-1">
    <property type="protein sequence ID" value="SSLN_0000349401-mRNA-1"/>
    <property type="gene ID" value="SSLN_0000349401"/>
</dbReference>
<accession>A0A183SGP3</accession>
<proteinExistence type="predicted"/>